<name>A0A0S4MQP4_ECHMU</name>
<dbReference type="STRING" id="6211.A0A0S4MQP4"/>
<dbReference type="EMBL" id="LN902846">
    <property type="protein sequence ID" value="CUT99714.1"/>
    <property type="molecule type" value="Genomic_DNA"/>
</dbReference>
<proteinExistence type="predicted"/>
<protein>
    <submittedName>
        <fullName evidence="1">Uncharacterized protein</fullName>
    </submittedName>
</protein>
<accession>A0A0S4MQP4</accession>
<reference evidence="1" key="1">
    <citation type="journal article" date="2013" name="Nature">
        <title>The genomes of four tapeworm species reveal adaptations to parasitism.</title>
        <authorList>
            <person name="Tsai I.J."/>
            <person name="Zarowiecki M."/>
            <person name="Holroyd N."/>
            <person name="Garciarrubio A."/>
            <person name="Sanchez-Flores A."/>
            <person name="Brooks K.L."/>
            <person name="Tracey A."/>
            <person name="Bobes R.J."/>
            <person name="Fragoso G."/>
            <person name="Sciutto E."/>
            <person name="Aslett M."/>
            <person name="Beasley H."/>
            <person name="Bennett H.M."/>
            <person name="Cai J."/>
            <person name="Camicia F."/>
            <person name="Clark R."/>
            <person name="Cucher M."/>
            <person name="De Silva N."/>
            <person name="Day T.A."/>
            <person name="Deplazes P."/>
            <person name="Estrada K."/>
            <person name="Fernandez C."/>
            <person name="Holland P.W."/>
            <person name="Hou J."/>
            <person name="Hu S."/>
            <person name="Huckvale T."/>
            <person name="Hung S.S."/>
            <person name="Kamenetzky L."/>
            <person name="Keane J.A."/>
            <person name="Kiss F."/>
            <person name="Koziol U."/>
            <person name="Lambert O."/>
            <person name="Liu K."/>
            <person name="Luo X."/>
            <person name="Luo Y."/>
            <person name="Macchiaroli N."/>
            <person name="Nichol S."/>
            <person name="Paps J."/>
            <person name="Parkinson J."/>
            <person name="Pouchkina-Stantcheva N."/>
            <person name="Riddiford N."/>
            <person name="Rosenzvit M."/>
            <person name="Salinas G."/>
            <person name="Wasmuth J.D."/>
            <person name="Zamanian M."/>
            <person name="Zheng Y."/>
            <person name="Cai X."/>
            <person name="Soberon X."/>
            <person name="Olson P.D."/>
            <person name="Laclette J.P."/>
            <person name="Brehm K."/>
            <person name="Berriman M."/>
            <person name="Garciarrubio A."/>
            <person name="Bobes R.J."/>
            <person name="Fragoso G."/>
            <person name="Sanchez-Flores A."/>
            <person name="Estrada K."/>
            <person name="Cevallos M.A."/>
            <person name="Morett E."/>
            <person name="Gonzalez V."/>
            <person name="Portillo T."/>
            <person name="Ochoa-Leyva A."/>
            <person name="Jose M.V."/>
            <person name="Sciutto E."/>
            <person name="Landa A."/>
            <person name="Jimenez L."/>
            <person name="Valdes V."/>
            <person name="Carrero J.C."/>
            <person name="Larralde C."/>
            <person name="Morales-Montor J."/>
            <person name="Limon-Lason J."/>
            <person name="Soberon X."/>
            <person name="Laclette J.P."/>
        </authorList>
    </citation>
    <scope>NUCLEOTIDE SEQUENCE [LARGE SCALE GENOMIC DNA]</scope>
</reference>
<dbReference type="Proteomes" id="UP000017246">
    <property type="component" value="Unassembled WGS sequence"/>
</dbReference>
<evidence type="ECO:0000313" key="2">
    <source>
        <dbReference type="Proteomes" id="UP000017246"/>
    </source>
</evidence>
<keyword evidence="2" id="KW-1185">Reference proteome</keyword>
<reference evidence="1" key="2">
    <citation type="submission" date="2015-11" db="EMBL/GenBank/DDBJ databases">
        <authorList>
            <person name="Zhang Y."/>
            <person name="Guo Z."/>
        </authorList>
    </citation>
    <scope>NUCLEOTIDE SEQUENCE</scope>
</reference>
<sequence>MFQLLWEVVATLEHLIQLVVVLHPIWPPSRHAFKTLKDFPNLENFQLCSFLQVLTDTFAVNAAGGSDPNASNLVSSSATPTTLPFSTNPASRQALNFTLGGELPSSEATQFSDLSAGRPNLSGSSQQLGDDYATNLLCSIMRSQFIMLGLLRLTQLDPS</sequence>
<evidence type="ECO:0000313" key="1">
    <source>
        <dbReference type="EMBL" id="CUT99714.1"/>
    </source>
</evidence>
<organism evidence="1 2">
    <name type="scientific">Echinococcus multilocularis</name>
    <name type="common">Fox tapeworm</name>
    <dbReference type="NCBI Taxonomy" id="6211"/>
    <lineage>
        <taxon>Eukaryota</taxon>
        <taxon>Metazoa</taxon>
        <taxon>Spiralia</taxon>
        <taxon>Lophotrochozoa</taxon>
        <taxon>Platyhelminthes</taxon>
        <taxon>Cestoda</taxon>
        <taxon>Eucestoda</taxon>
        <taxon>Cyclophyllidea</taxon>
        <taxon>Taeniidae</taxon>
        <taxon>Echinococcus</taxon>
    </lineage>
</organism>
<dbReference type="AlphaFoldDB" id="A0A0S4MQP4"/>